<proteinExistence type="inferred from homology"/>
<dbReference type="GO" id="GO:0004742">
    <property type="term" value="F:dihydrolipoyllysine-residue acetyltransferase activity"/>
    <property type="evidence" value="ECO:0007669"/>
    <property type="project" value="TreeGrafter"/>
</dbReference>
<dbReference type="EMBL" id="GL349457">
    <property type="protein sequence ID" value="KNC49740.1"/>
    <property type="molecule type" value="Genomic_DNA"/>
</dbReference>
<gene>
    <name evidence="3" type="ORF">AMSG_06012</name>
</gene>
<dbReference type="SUPFAM" id="SSF52777">
    <property type="entry name" value="CoA-dependent acyltransferases"/>
    <property type="match status" value="1"/>
</dbReference>
<dbReference type="Proteomes" id="UP000054408">
    <property type="component" value="Unassembled WGS sequence"/>
</dbReference>
<reference evidence="3 4" key="1">
    <citation type="submission" date="2010-05" db="EMBL/GenBank/DDBJ databases">
        <title>The Genome Sequence of Thecamonas trahens ATCC 50062.</title>
        <authorList>
            <consortium name="The Broad Institute Genome Sequencing Platform"/>
            <person name="Russ C."/>
            <person name="Cuomo C."/>
            <person name="Shea T."/>
            <person name="Young S.K."/>
            <person name="Zeng Q."/>
            <person name="Koehrsen M."/>
            <person name="Haas B."/>
            <person name="Borodovsky M."/>
            <person name="Guigo R."/>
            <person name="Alvarado L."/>
            <person name="Berlin A."/>
            <person name="Bochicchio J."/>
            <person name="Borenstein D."/>
            <person name="Chapman S."/>
            <person name="Chen Z."/>
            <person name="Freedman E."/>
            <person name="Gellesch M."/>
            <person name="Goldberg J."/>
            <person name="Griggs A."/>
            <person name="Gujja S."/>
            <person name="Heilman E."/>
            <person name="Heiman D."/>
            <person name="Hepburn T."/>
            <person name="Howarth C."/>
            <person name="Jen D."/>
            <person name="Larson L."/>
            <person name="Mehta T."/>
            <person name="Park D."/>
            <person name="Pearson M."/>
            <person name="Roberts A."/>
            <person name="Saif S."/>
            <person name="Shenoy N."/>
            <person name="Sisk P."/>
            <person name="Stolte C."/>
            <person name="Sykes S."/>
            <person name="Thomson T."/>
            <person name="Walk T."/>
            <person name="White J."/>
            <person name="Yandava C."/>
            <person name="Burger G."/>
            <person name="Gray M.W."/>
            <person name="Holland P.W.H."/>
            <person name="King N."/>
            <person name="Lang F.B.F."/>
            <person name="Roger A.J."/>
            <person name="Ruiz-Trillo I."/>
            <person name="Lander E."/>
            <person name="Nusbaum C."/>
        </authorList>
    </citation>
    <scope>NUCLEOTIDE SEQUENCE [LARGE SCALE GENOMIC DNA]</scope>
    <source>
        <strain evidence="3 4">ATCC 50062</strain>
    </source>
</reference>
<dbReference type="GeneID" id="25565285"/>
<dbReference type="RefSeq" id="XP_013757527.1">
    <property type="nucleotide sequence ID" value="XM_013902073.1"/>
</dbReference>
<evidence type="ECO:0000313" key="4">
    <source>
        <dbReference type="Proteomes" id="UP000054408"/>
    </source>
</evidence>
<evidence type="ECO:0000256" key="1">
    <source>
        <dbReference type="ARBA" id="ARBA00007317"/>
    </source>
</evidence>
<dbReference type="PROSITE" id="PS51826">
    <property type="entry name" value="PSBD"/>
    <property type="match status" value="1"/>
</dbReference>
<feature type="domain" description="Peripheral subunit-binding (PSBD)" evidence="2">
    <location>
        <begin position="21"/>
        <end position="62"/>
    </location>
</feature>
<dbReference type="InterPro" id="IPR001078">
    <property type="entry name" value="2-oxoacid_DH_actylTfrase"/>
</dbReference>
<evidence type="ECO:0000259" key="2">
    <source>
        <dbReference type="PROSITE" id="PS51826"/>
    </source>
</evidence>
<dbReference type="InterPro" id="IPR004167">
    <property type="entry name" value="PSBD"/>
</dbReference>
<dbReference type="InterPro" id="IPR023213">
    <property type="entry name" value="CAT-like_dom_sf"/>
</dbReference>
<dbReference type="InterPro" id="IPR045257">
    <property type="entry name" value="E2/Pdx1"/>
</dbReference>
<dbReference type="PANTHER" id="PTHR23151">
    <property type="entry name" value="DIHYDROLIPOAMIDE ACETYL/SUCCINYL-TRANSFERASE-RELATED"/>
    <property type="match status" value="1"/>
</dbReference>
<dbReference type="GO" id="GO:0006086">
    <property type="term" value="P:pyruvate decarboxylation to acetyl-CoA"/>
    <property type="evidence" value="ECO:0007669"/>
    <property type="project" value="InterPro"/>
</dbReference>
<sequence>MFRNALATRTFSTAAAASRRLQLPSVAALAARNGWDLAAVLDNVEGTGHHGTVTKGDVLAYTAAGGAFPAASVSASPSEAAGASSGAAAAGSSLELFFASRDVGLATGFRVVDTPAKALPEADRHADVAVSGAQAAHAAAAVAAKAAAPTVYATAAPDVQPVADLLGLDLPTLLAGAETGAPLPPRLARLLVVAAAQALRSHPALNAHWDDAAGAPVTCRDVNVLFHHVADPHGPVRVSSALIPKAQAAPLATVDRIVDDAAPSAEMPTFAIASLTPLPVTSALLSVPPPAVAVLSLGTLTASVEPAKDPTSGALALRRRDSVQLAITADARAVDAAELNAFLDTLTRALANPIQLLM</sequence>
<keyword evidence="4" id="KW-1185">Reference proteome</keyword>
<dbReference type="InterPro" id="IPR036625">
    <property type="entry name" value="E3-bd_dom_sf"/>
</dbReference>
<name>A0A0L0DBX5_THETB</name>
<dbReference type="PANTHER" id="PTHR23151:SF82">
    <property type="entry name" value="PYRUVATE DEHYDROGENASE COMPLEX PROTEIN X COMPONENT, MITOCHONDRIAL"/>
    <property type="match status" value="1"/>
</dbReference>
<dbReference type="AlphaFoldDB" id="A0A0L0DBX5"/>
<dbReference type="Pfam" id="PF00198">
    <property type="entry name" value="2-oxoacid_dh"/>
    <property type="match status" value="1"/>
</dbReference>
<accession>A0A0L0DBX5</accession>
<dbReference type="GO" id="GO:0045254">
    <property type="term" value="C:pyruvate dehydrogenase complex"/>
    <property type="evidence" value="ECO:0007669"/>
    <property type="project" value="InterPro"/>
</dbReference>
<evidence type="ECO:0000313" key="3">
    <source>
        <dbReference type="EMBL" id="KNC49740.1"/>
    </source>
</evidence>
<dbReference type="Gene3D" id="3.30.559.10">
    <property type="entry name" value="Chloramphenicol acetyltransferase-like domain"/>
    <property type="match status" value="1"/>
</dbReference>
<organism evidence="3 4">
    <name type="scientific">Thecamonas trahens ATCC 50062</name>
    <dbReference type="NCBI Taxonomy" id="461836"/>
    <lineage>
        <taxon>Eukaryota</taxon>
        <taxon>Apusozoa</taxon>
        <taxon>Apusomonadida</taxon>
        <taxon>Apusomonadidae</taxon>
        <taxon>Thecamonas</taxon>
    </lineage>
</organism>
<protein>
    <recommendedName>
        <fullName evidence="2">Peripheral subunit-binding (PSBD) domain-containing protein</fullName>
    </recommendedName>
</protein>
<comment type="similarity">
    <text evidence="1">Belongs to the 2-oxoacid dehydrogenase family.</text>
</comment>
<dbReference type="Gene3D" id="4.10.320.10">
    <property type="entry name" value="E3-binding domain"/>
    <property type="match status" value="1"/>
</dbReference>
<dbReference type="Pfam" id="PF02817">
    <property type="entry name" value="E3_binding"/>
    <property type="match status" value="1"/>
</dbReference>
<dbReference type="SUPFAM" id="SSF47005">
    <property type="entry name" value="Peripheral subunit-binding domain of 2-oxo acid dehydrogenase complex"/>
    <property type="match status" value="1"/>
</dbReference>